<proteinExistence type="predicted"/>
<dbReference type="Pfam" id="PF00353">
    <property type="entry name" value="HemolysinCabind"/>
    <property type="match status" value="2"/>
</dbReference>
<organism evidence="2 3">
    <name type="scientific">Metarhizobium album</name>
    <dbReference type="NCBI Taxonomy" id="2182425"/>
    <lineage>
        <taxon>Bacteria</taxon>
        <taxon>Pseudomonadati</taxon>
        <taxon>Pseudomonadota</taxon>
        <taxon>Alphaproteobacteria</taxon>
        <taxon>Hyphomicrobiales</taxon>
        <taxon>Rhizobiaceae</taxon>
        <taxon>Metarhizobium</taxon>
    </lineage>
</organism>
<dbReference type="SUPFAM" id="SSF55486">
    <property type="entry name" value="Metalloproteases ('zincins'), catalytic domain"/>
    <property type="match status" value="1"/>
</dbReference>
<evidence type="ECO:0000259" key="1">
    <source>
        <dbReference type="Pfam" id="PF13946"/>
    </source>
</evidence>
<protein>
    <recommendedName>
        <fullName evidence="1">DUF4214 domain-containing protein</fullName>
    </recommendedName>
</protein>
<dbReference type="InterPro" id="IPR001343">
    <property type="entry name" value="Hemolysn_Ca-bd"/>
</dbReference>
<dbReference type="Gene3D" id="2.150.10.10">
    <property type="entry name" value="Serralysin-like metalloprotease, C-terminal"/>
    <property type="match status" value="1"/>
</dbReference>
<accession>A0A2U2DTL9</accession>
<dbReference type="OrthoDB" id="223957at2"/>
<evidence type="ECO:0000313" key="2">
    <source>
        <dbReference type="EMBL" id="PWE56653.1"/>
    </source>
</evidence>
<name>A0A2U2DTL9_9HYPH</name>
<dbReference type="Proteomes" id="UP000245252">
    <property type="component" value="Unassembled WGS sequence"/>
</dbReference>
<feature type="domain" description="DUF4214" evidence="1">
    <location>
        <begin position="367"/>
        <end position="436"/>
    </location>
</feature>
<dbReference type="InterPro" id="IPR011049">
    <property type="entry name" value="Serralysin-like_metalloprot_C"/>
</dbReference>
<dbReference type="Pfam" id="PF13946">
    <property type="entry name" value="DUF4214"/>
    <property type="match status" value="1"/>
</dbReference>
<dbReference type="AlphaFoldDB" id="A0A2U2DTL9"/>
<dbReference type="GO" id="GO:0005509">
    <property type="term" value="F:calcium ion binding"/>
    <property type="evidence" value="ECO:0007669"/>
    <property type="project" value="InterPro"/>
</dbReference>
<keyword evidence="3" id="KW-1185">Reference proteome</keyword>
<gene>
    <name evidence="2" type="ORF">DEM27_09800</name>
</gene>
<dbReference type="RefSeq" id="WP_109458029.1">
    <property type="nucleotide sequence ID" value="NZ_QFBC01000003.1"/>
</dbReference>
<dbReference type="SUPFAM" id="SSF51120">
    <property type="entry name" value="beta-Roll"/>
    <property type="match status" value="1"/>
</dbReference>
<comment type="caution">
    <text evidence="2">The sequence shown here is derived from an EMBL/GenBank/DDBJ whole genome shotgun (WGS) entry which is preliminary data.</text>
</comment>
<evidence type="ECO:0000313" key="3">
    <source>
        <dbReference type="Proteomes" id="UP000245252"/>
    </source>
</evidence>
<sequence>MTNITWLNQGIVSPALKAQLETLTRSAADYINSFLARPVNFDISMNVDNSYPRFAGNATTTSGNDPARPDLWEGVGIHQARTGVEVGGYDTQMTINQAYLEALFLDPTPATSNDLPSGKTDGFSVLVHEMMHGLGFVGWTDWSTYQNTTGYSAPYDYLISVSNGRPYFVGETAMRVYGDAVPLTAGNVFHVGNSSGDGQNLVPDLMNGVVYNYATRYTMSDLDLAFLADFGIGTIRSDILKATAGADNIAAGGGNDIIRAAGTSADIFDGGAGSDMVIYAGSRSAYGSDWQNDGSIRVSKGGATDSLFSIERIRFDDGDLVFDIGSANGAAAYRLYGGAFDRTPDEGGLRFWIDQWLDAGRSLKDAAAQFIGSAEFTGLYGTGLSDRQFVDQLYLNVLHRAGEGAGTAYWYDYLATHRGERADVLVQFTQLAEFVGNSAANINDGYWVTPDSIA</sequence>
<dbReference type="InterPro" id="IPR025282">
    <property type="entry name" value="DUF4214"/>
</dbReference>
<reference evidence="2 3" key="1">
    <citation type="submission" date="2018-05" db="EMBL/GenBank/DDBJ databases">
        <title>The draft genome of strain NS-104.</title>
        <authorList>
            <person name="Hang P."/>
            <person name="Jiang J."/>
        </authorList>
    </citation>
    <scope>NUCLEOTIDE SEQUENCE [LARGE SCALE GENOMIC DNA]</scope>
    <source>
        <strain evidence="2 3">NS-104</strain>
    </source>
</reference>
<dbReference type="EMBL" id="QFBC01000003">
    <property type="protein sequence ID" value="PWE56653.1"/>
    <property type="molecule type" value="Genomic_DNA"/>
</dbReference>